<dbReference type="EMBL" id="FNFI01000004">
    <property type="protein sequence ID" value="SDJ99061.1"/>
    <property type="molecule type" value="Genomic_DNA"/>
</dbReference>
<dbReference type="GO" id="GO:0005960">
    <property type="term" value="C:glycine cleavage complex"/>
    <property type="evidence" value="ECO:0007669"/>
    <property type="project" value="InterPro"/>
</dbReference>
<dbReference type="GO" id="GO:0009249">
    <property type="term" value="P:protein lipoylation"/>
    <property type="evidence" value="ECO:0007669"/>
    <property type="project" value="TreeGrafter"/>
</dbReference>
<dbReference type="PANTHER" id="PTHR11715">
    <property type="entry name" value="GLYCINE CLEAVAGE SYSTEM H PROTEIN"/>
    <property type="match status" value="1"/>
</dbReference>
<dbReference type="InterPro" id="IPR011053">
    <property type="entry name" value="Single_hybrid_motif"/>
</dbReference>
<keyword evidence="1" id="KW-0450">Lipoyl</keyword>
<organism evidence="3 4">
    <name type="scientific">Jeotgalicoccus aerolatus</name>
    <dbReference type="NCBI Taxonomy" id="709510"/>
    <lineage>
        <taxon>Bacteria</taxon>
        <taxon>Bacillati</taxon>
        <taxon>Bacillota</taxon>
        <taxon>Bacilli</taxon>
        <taxon>Bacillales</taxon>
        <taxon>Staphylococcaceae</taxon>
        <taxon>Jeotgalicoccus</taxon>
    </lineage>
</organism>
<evidence type="ECO:0000313" key="3">
    <source>
        <dbReference type="EMBL" id="SDJ99061.1"/>
    </source>
</evidence>
<dbReference type="Pfam" id="PF01597">
    <property type="entry name" value="GCV_H"/>
    <property type="match status" value="1"/>
</dbReference>
<dbReference type="Proteomes" id="UP000242700">
    <property type="component" value="Unassembled WGS sequence"/>
</dbReference>
<accession>A0A1G8Y8M5</accession>
<proteinExistence type="predicted"/>
<dbReference type="PANTHER" id="PTHR11715:SF3">
    <property type="entry name" value="GLYCINE CLEAVAGE SYSTEM H PROTEIN-RELATED"/>
    <property type="match status" value="1"/>
</dbReference>
<dbReference type="RefSeq" id="WP_092596180.1">
    <property type="nucleotide sequence ID" value="NZ_BMCN01000004.1"/>
</dbReference>
<dbReference type="AlphaFoldDB" id="A0A1G8Y8M5"/>
<dbReference type="InterPro" id="IPR002930">
    <property type="entry name" value="GCV_H"/>
</dbReference>
<dbReference type="OrthoDB" id="2401220at2"/>
<evidence type="ECO:0000313" key="2">
    <source>
        <dbReference type="EMBL" id="MBP1952738.1"/>
    </source>
</evidence>
<dbReference type="CDD" id="cd06848">
    <property type="entry name" value="GCS_H"/>
    <property type="match status" value="1"/>
</dbReference>
<gene>
    <name evidence="2" type="ORF">J2Z27_001819</name>
    <name evidence="3" type="ORF">SAMN05216187_10432</name>
</gene>
<reference evidence="3" key="1">
    <citation type="submission" date="2016-10" db="EMBL/GenBank/DDBJ databases">
        <authorList>
            <person name="de Groot N.N."/>
        </authorList>
    </citation>
    <scope>NUCLEOTIDE SEQUENCE [LARGE SCALE GENOMIC DNA]</scope>
    <source>
        <strain evidence="3">CGMCC 1.8911</strain>
    </source>
</reference>
<reference evidence="2 5" key="3">
    <citation type="submission" date="2021-03" db="EMBL/GenBank/DDBJ databases">
        <title>Genomic Encyclopedia of Type Strains, Phase IV (KMG-IV): sequencing the most valuable type-strain genomes for metagenomic binning, comparative biology and taxonomic classification.</title>
        <authorList>
            <person name="Goeker M."/>
        </authorList>
    </citation>
    <scope>NUCLEOTIDE SEQUENCE [LARGE SCALE GENOMIC DNA]</scope>
    <source>
        <strain evidence="2 5">DSM 22420</strain>
    </source>
</reference>
<dbReference type="GO" id="GO:0019464">
    <property type="term" value="P:glycine decarboxylation via glycine cleavage system"/>
    <property type="evidence" value="ECO:0007669"/>
    <property type="project" value="InterPro"/>
</dbReference>
<dbReference type="EMBL" id="JAGGKN010000006">
    <property type="protein sequence ID" value="MBP1952738.1"/>
    <property type="molecule type" value="Genomic_DNA"/>
</dbReference>
<protein>
    <submittedName>
        <fullName evidence="2">Glycine cleavage system H lipoate-binding protein</fullName>
    </submittedName>
    <submittedName>
        <fullName evidence="3">Glycine cleavage system H protein (Lipoate-binding)</fullName>
    </submittedName>
</protein>
<dbReference type="GO" id="GO:0005829">
    <property type="term" value="C:cytosol"/>
    <property type="evidence" value="ECO:0007669"/>
    <property type="project" value="TreeGrafter"/>
</dbReference>
<name>A0A1G8Y8M5_9STAP</name>
<keyword evidence="5" id="KW-1185">Reference proteome</keyword>
<dbReference type="STRING" id="586411.SAMN05216187_10432"/>
<dbReference type="InterPro" id="IPR033753">
    <property type="entry name" value="GCV_H/Fam206"/>
</dbReference>
<dbReference type="SUPFAM" id="SSF51230">
    <property type="entry name" value="Single hybrid motif"/>
    <property type="match status" value="1"/>
</dbReference>
<reference evidence="4" key="2">
    <citation type="submission" date="2016-10" db="EMBL/GenBank/DDBJ databases">
        <authorList>
            <person name="Varghese N."/>
            <person name="Submissions S."/>
        </authorList>
    </citation>
    <scope>NUCLEOTIDE SEQUENCE [LARGE SCALE GENOMIC DNA]</scope>
    <source>
        <strain evidence="4">CGMCC 1.8911</strain>
    </source>
</reference>
<evidence type="ECO:0000313" key="5">
    <source>
        <dbReference type="Proteomes" id="UP001519348"/>
    </source>
</evidence>
<sequence length="110" mass="12062">MKKVANYLWVEKNGGEYTLIMTPELQDDIGTVGFVEFTKEKEVEKNDSLLELEASKTVLDLASPLAGKIVAVNDKATDEPTLLNSAKAEESWVVKLTDVDEAEFNALADA</sequence>
<dbReference type="Gene3D" id="2.40.50.100">
    <property type="match status" value="1"/>
</dbReference>
<dbReference type="Proteomes" id="UP001519348">
    <property type="component" value="Unassembled WGS sequence"/>
</dbReference>
<evidence type="ECO:0000256" key="1">
    <source>
        <dbReference type="ARBA" id="ARBA00022823"/>
    </source>
</evidence>
<evidence type="ECO:0000313" key="4">
    <source>
        <dbReference type="Proteomes" id="UP000242700"/>
    </source>
</evidence>